<evidence type="ECO:0000256" key="1">
    <source>
        <dbReference type="SAM" id="SignalP"/>
    </source>
</evidence>
<sequence>MLVNLSIILLELCFGTALEEHETRRIYPRTEEITSTKTFLDMAAALGWSTQVAEEAGSEFSQAIDWYLKNMPGSGKSDGSPDRWRAELFERVVSPLKYCHDQMVGIEGQVPGYSELQKASTTRTTYEG</sequence>
<accession>A0AAN6W240</accession>
<evidence type="ECO:0000313" key="3">
    <source>
        <dbReference type="Proteomes" id="UP001302321"/>
    </source>
</evidence>
<reference evidence="2" key="2">
    <citation type="submission" date="2023-05" db="EMBL/GenBank/DDBJ databases">
        <authorList>
            <consortium name="Lawrence Berkeley National Laboratory"/>
            <person name="Steindorff A."/>
            <person name="Hensen N."/>
            <person name="Bonometti L."/>
            <person name="Westerberg I."/>
            <person name="Brannstrom I.O."/>
            <person name="Guillou S."/>
            <person name="Cros-Aarteil S."/>
            <person name="Calhoun S."/>
            <person name="Haridas S."/>
            <person name="Kuo A."/>
            <person name="Mondo S."/>
            <person name="Pangilinan J."/>
            <person name="Riley R."/>
            <person name="Labutti K."/>
            <person name="Andreopoulos B."/>
            <person name="Lipzen A."/>
            <person name="Chen C."/>
            <person name="Yanf M."/>
            <person name="Daum C."/>
            <person name="Ng V."/>
            <person name="Clum A."/>
            <person name="Ohm R."/>
            <person name="Martin F."/>
            <person name="Silar P."/>
            <person name="Natvig D."/>
            <person name="Lalanne C."/>
            <person name="Gautier V."/>
            <person name="Ament-Velasquez S.L."/>
            <person name="Kruys A."/>
            <person name="Hutchinson M.I."/>
            <person name="Powell A.J."/>
            <person name="Barry K."/>
            <person name="Miller A.N."/>
            <person name="Grigoriev I.V."/>
            <person name="Debuchy R."/>
            <person name="Gladieux P."/>
            <person name="Thoren M.H."/>
            <person name="Johannesson H."/>
        </authorList>
    </citation>
    <scope>NUCLEOTIDE SEQUENCE</scope>
    <source>
        <strain evidence="2">CBS 892.96</strain>
    </source>
</reference>
<keyword evidence="3" id="KW-1185">Reference proteome</keyword>
<feature type="signal peptide" evidence="1">
    <location>
        <begin position="1"/>
        <end position="17"/>
    </location>
</feature>
<evidence type="ECO:0000313" key="2">
    <source>
        <dbReference type="EMBL" id="KAK4173850.1"/>
    </source>
</evidence>
<reference evidence="2" key="1">
    <citation type="journal article" date="2023" name="Mol. Phylogenet. Evol.">
        <title>Genome-scale phylogeny and comparative genomics of the fungal order Sordariales.</title>
        <authorList>
            <person name="Hensen N."/>
            <person name="Bonometti L."/>
            <person name="Westerberg I."/>
            <person name="Brannstrom I.O."/>
            <person name="Guillou S."/>
            <person name="Cros-Aarteil S."/>
            <person name="Calhoun S."/>
            <person name="Haridas S."/>
            <person name="Kuo A."/>
            <person name="Mondo S."/>
            <person name="Pangilinan J."/>
            <person name="Riley R."/>
            <person name="LaButti K."/>
            <person name="Andreopoulos B."/>
            <person name="Lipzen A."/>
            <person name="Chen C."/>
            <person name="Yan M."/>
            <person name="Daum C."/>
            <person name="Ng V."/>
            <person name="Clum A."/>
            <person name="Steindorff A."/>
            <person name="Ohm R.A."/>
            <person name="Martin F."/>
            <person name="Silar P."/>
            <person name="Natvig D.O."/>
            <person name="Lalanne C."/>
            <person name="Gautier V."/>
            <person name="Ament-Velasquez S.L."/>
            <person name="Kruys A."/>
            <person name="Hutchinson M.I."/>
            <person name="Powell A.J."/>
            <person name="Barry K."/>
            <person name="Miller A.N."/>
            <person name="Grigoriev I.V."/>
            <person name="Debuchy R."/>
            <person name="Gladieux P."/>
            <person name="Hiltunen Thoren M."/>
            <person name="Johannesson H."/>
        </authorList>
    </citation>
    <scope>NUCLEOTIDE SEQUENCE</scope>
    <source>
        <strain evidence="2">CBS 892.96</strain>
    </source>
</reference>
<dbReference type="AlphaFoldDB" id="A0AAN6W240"/>
<name>A0AAN6W240_9PEZI</name>
<comment type="caution">
    <text evidence="2">The sequence shown here is derived from an EMBL/GenBank/DDBJ whole genome shotgun (WGS) entry which is preliminary data.</text>
</comment>
<organism evidence="2 3">
    <name type="scientific">Triangularia setosa</name>
    <dbReference type="NCBI Taxonomy" id="2587417"/>
    <lineage>
        <taxon>Eukaryota</taxon>
        <taxon>Fungi</taxon>
        <taxon>Dikarya</taxon>
        <taxon>Ascomycota</taxon>
        <taxon>Pezizomycotina</taxon>
        <taxon>Sordariomycetes</taxon>
        <taxon>Sordariomycetidae</taxon>
        <taxon>Sordariales</taxon>
        <taxon>Podosporaceae</taxon>
        <taxon>Triangularia</taxon>
    </lineage>
</organism>
<gene>
    <name evidence="2" type="ORF">QBC36DRAFT_193719</name>
</gene>
<proteinExistence type="predicted"/>
<dbReference type="EMBL" id="MU866316">
    <property type="protein sequence ID" value="KAK4173850.1"/>
    <property type="molecule type" value="Genomic_DNA"/>
</dbReference>
<feature type="chain" id="PRO_5042830442" evidence="1">
    <location>
        <begin position="18"/>
        <end position="128"/>
    </location>
</feature>
<keyword evidence="1" id="KW-0732">Signal</keyword>
<dbReference type="Proteomes" id="UP001302321">
    <property type="component" value="Unassembled WGS sequence"/>
</dbReference>
<protein>
    <submittedName>
        <fullName evidence="2">Uncharacterized protein</fullName>
    </submittedName>
</protein>